<dbReference type="AlphaFoldDB" id="A0A165LLF3"/>
<dbReference type="OrthoDB" id="1926878at2759"/>
<accession>A0A165LLF3</accession>
<dbReference type="Proteomes" id="UP000076727">
    <property type="component" value="Unassembled WGS sequence"/>
</dbReference>
<dbReference type="EMBL" id="KV429124">
    <property type="protein sequence ID" value="KZT64573.1"/>
    <property type="molecule type" value="Genomic_DNA"/>
</dbReference>
<organism evidence="1 2">
    <name type="scientific">Daedalea quercina L-15889</name>
    <dbReference type="NCBI Taxonomy" id="1314783"/>
    <lineage>
        <taxon>Eukaryota</taxon>
        <taxon>Fungi</taxon>
        <taxon>Dikarya</taxon>
        <taxon>Basidiomycota</taxon>
        <taxon>Agaricomycotina</taxon>
        <taxon>Agaricomycetes</taxon>
        <taxon>Polyporales</taxon>
        <taxon>Fomitopsis</taxon>
    </lineage>
</organism>
<protein>
    <submittedName>
        <fullName evidence="1">Uncharacterized protein</fullName>
    </submittedName>
</protein>
<keyword evidence="2" id="KW-1185">Reference proteome</keyword>
<evidence type="ECO:0000313" key="1">
    <source>
        <dbReference type="EMBL" id="KZT64573.1"/>
    </source>
</evidence>
<name>A0A165LLF3_9APHY</name>
<proteinExistence type="predicted"/>
<sequence>MPPHMACLKISSRETPNSLKRHFSVGQYDSHKLPVLRYISKEDQSCPSVERKELCQWVYLTSSTYGVPLAAMKVSSISGSARRVLDIFRHTVGLPLQSRPKAAWTDGVKEVIAPMQNGSTVACLRERSFPVSHSCRLLKCIEREVGDNKFYQHQHCVCTNVSDTYREDNPVRRPAPRELRVIFDPPVASYSLLCPGCTVARRPEDDQRVTLSITRWRTL</sequence>
<dbReference type="STRING" id="1314783.A0A165LLF3"/>
<reference evidence="1 2" key="1">
    <citation type="journal article" date="2016" name="Mol. Biol. Evol.">
        <title>Comparative Genomics of Early-Diverging Mushroom-Forming Fungi Provides Insights into the Origins of Lignocellulose Decay Capabilities.</title>
        <authorList>
            <person name="Nagy L.G."/>
            <person name="Riley R."/>
            <person name="Tritt A."/>
            <person name="Adam C."/>
            <person name="Daum C."/>
            <person name="Floudas D."/>
            <person name="Sun H."/>
            <person name="Yadav J.S."/>
            <person name="Pangilinan J."/>
            <person name="Larsson K.H."/>
            <person name="Matsuura K."/>
            <person name="Barry K."/>
            <person name="Labutti K."/>
            <person name="Kuo R."/>
            <person name="Ohm R.A."/>
            <person name="Bhattacharya S.S."/>
            <person name="Shirouzu T."/>
            <person name="Yoshinaga Y."/>
            <person name="Martin F.M."/>
            <person name="Grigoriev I.V."/>
            <person name="Hibbett D.S."/>
        </authorList>
    </citation>
    <scope>NUCLEOTIDE SEQUENCE [LARGE SCALE GENOMIC DNA]</scope>
    <source>
        <strain evidence="1 2">L-15889</strain>
    </source>
</reference>
<gene>
    <name evidence="1" type="ORF">DAEQUDRAFT_759830</name>
</gene>
<evidence type="ECO:0000313" key="2">
    <source>
        <dbReference type="Proteomes" id="UP000076727"/>
    </source>
</evidence>